<dbReference type="SUPFAM" id="SSF51445">
    <property type="entry name" value="(Trans)glycosidases"/>
    <property type="match status" value="1"/>
</dbReference>
<gene>
    <name evidence="5" type="ORF">GSCOC_T00011842001</name>
</gene>
<dbReference type="Pfam" id="PF01373">
    <property type="entry name" value="Glyco_hydro_14"/>
    <property type="match status" value="1"/>
</dbReference>
<dbReference type="OMA" id="FNFTCAE"/>
<evidence type="ECO:0000256" key="2">
    <source>
        <dbReference type="ARBA" id="ARBA00023277"/>
    </source>
</evidence>
<keyword evidence="4" id="KW-0326">Glycosidase</keyword>
<proteinExistence type="inferred from homology"/>
<keyword evidence="2 4" id="KW-0119">Carbohydrate metabolism</keyword>
<dbReference type="GO" id="GO:0016161">
    <property type="term" value="F:beta-amylase activity"/>
    <property type="evidence" value="ECO:0007669"/>
    <property type="project" value="UniProtKB-EC"/>
</dbReference>
<keyword evidence="3 4" id="KW-0624">Polysaccharide degradation</keyword>
<evidence type="ECO:0000256" key="4">
    <source>
        <dbReference type="RuleBase" id="RU000509"/>
    </source>
</evidence>
<dbReference type="Gramene" id="CDP20530">
    <property type="protein sequence ID" value="CDP20530"/>
    <property type="gene ID" value="GSCOC_T00011842001"/>
</dbReference>
<keyword evidence="4" id="KW-0378">Hydrolase</keyword>
<evidence type="ECO:0000313" key="5">
    <source>
        <dbReference type="EMBL" id="CDP20530.1"/>
    </source>
</evidence>
<comment type="catalytic activity">
    <reaction evidence="4">
        <text>Hydrolysis of (1-&gt;4)-alpha-D-glucosidic linkages in polysaccharides so as to remove successive maltose units from the non-reducing ends of the chains.</text>
        <dbReference type="EC" id="3.2.1.2"/>
    </reaction>
</comment>
<dbReference type="InterPro" id="IPR001554">
    <property type="entry name" value="Glyco_hydro_14"/>
</dbReference>
<dbReference type="EC" id="3.2.1.2" evidence="4"/>
<dbReference type="Gene3D" id="3.20.20.80">
    <property type="entry name" value="Glycosidases"/>
    <property type="match status" value="1"/>
</dbReference>
<dbReference type="EMBL" id="HG740411">
    <property type="protein sequence ID" value="CDP20530.1"/>
    <property type="molecule type" value="Genomic_DNA"/>
</dbReference>
<keyword evidence="6" id="KW-1185">Reference proteome</keyword>
<evidence type="ECO:0000256" key="3">
    <source>
        <dbReference type="ARBA" id="ARBA00023326"/>
    </source>
</evidence>
<dbReference type="AlphaFoldDB" id="A0A068VI78"/>
<organism evidence="5 6">
    <name type="scientific">Coffea canephora</name>
    <name type="common">Robusta coffee</name>
    <dbReference type="NCBI Taxonomy" id="49390"/>
    <lineage>
        <taxon>Eukaryota</taxon>
        <taxon>Viridiplantae</taxon>
        <taxon>Streptophyta</taxon>
        <taxon>Embryophyta</taxon>
        <taxon>Tracheophyta</taxon>
        <taxon>Spermatophyta</taxon>
        <taxon>Magnoliopsida</taxon>
        <taxon>eudicotyledons</taxon>
        <taxon>Gunneridae</taxon>
        <taxon>Pentapetalae</taxon>
        <taxon>asterids</taxon>
        <taxon>lamiids</taxon>
        <taxon>Gentianales</taxon>
        <taxon>Rubiaceae</taxon>
        <taxon>Ixoroideae</taxon>
        <taxon>Gardenieae complex</taxon>
        <taxon>Bertiereae - Coffeeae clade</taxon>
        <taxon>Coffeeae</taxon>
        <taxon>Coffea</taxon>
    </lineage>
</organism>
<protein>
    <recommendedName>
        <fullName evidence="4">Beta-amylase</fullName>
        <ecNumber evidence="4">3.2.1.2</ecNumber>
    </recommendedName>
</protein>
<dbReference type="InterPro" id="IPR001371">
    <property type="entry name" value="Glyco_hydro_14B_pln"/>
</dbReference>
<dbReference type="Proteomes" id="UP000295252">
    <property type="component" value="Unassembled WGS sequence"/>
</dbReference>
<accession>A0A068VI78</accession>
<dbReference type="InParanoid" id="A0A068VI78"/>
<dbReference type="STRING" id="49390.A0A068VI78"/>
<evidence type="ECO:0000313" key="6">
    <source>
        <dbReference type="Proteomes" id="UP000295252"/>
    </source>
</evidence>
<dbReference type="PANTHER" id="PTHR31352:SF40">
    <property type="entry name" value="BETA-AMYLASE 6"/>
    <property type="match status" value="1"/>
</dbReference>
<dbReference type="GO" id="GO:0000272">
    <property type="term" value="P:polysaccharide catabolic process"/>
    <property type="evidence" value="ECO:0007669"/>
    <property type="project" value="UniProtKB-KW"/>
</dbReference>
<evidence type="ECO:0000256" key="1">
    <source>
        <dbReference type="ARBA" id="ARBA00005652"/>
    </source>
</evidence>
<name>A0A068VI78_COFCA</name>
<reference evidence="6" key="1">
    <citation type="journal article" date="2014" name="Science">
        <title>The coffee genome provides insight into the convergent evolution of caffeine biosynthesis.</title>
        <authorList>
            <person name="Denoeud F."/>
            <person name="Carretero-Paulet L."/>
            <person name="Dereeper A."/>
            <person name="Droc G."/>
            <person name="Guyot R."/>
            <person name="Pietrella M."/>
            <person name="Zheng C."/>
            <person name="Alberti A."/>
            <person name="Anthony F."/>
            <person name="Aprea G."/>
            <person name="Aury J.M."/>
            <person name="Bento P."/>
            <person name="Bernard M."/>
            <person name="Bocs S."/>
            <person name="Campa C."/>
            <person name="Cenci A."/>
            <person name="Combes M.C."/>
            <person name="Crouzillat D."/>
            <person name="Da Silva C."/>
            <person name="Daddiego L."/>
            <person name="De Bellis F."/>
            <person name="Dussert S."/>
            <person name="Garsmeur O."/>
            <person name="Gayraud T."/>
            <person name="Guignon V."/>
            <person name="Jahn K."/>
            <person name="Jamilloux V."/>
            <person name="Joet T."/>
            <person name="Labadie K."/>
            <person name="Lan T."/>
            <person name="Leclercq J."/>
            <person name="Lepelley M."/>
            <person name="Leroy T."/>
            <person name="Li L.T."/>
            <person name="Librado P."/>
            <person name="Lopez L."/>
            <person name="Munoz A."/>
            <person name="Noel B."/>
            <person name="Pallavicini A."/>
            <person name="Perrotta G."/>
            <person name="Poncet V."/>
            <person name="Pot D."/>
            <person name="Priyono X."/>
            <person name="Rigoreau M."/>
            <person name="Rouard M."/>
            <person name="Rozas J."/>
            <person name="Tranchant-Dubreuil C."/>
            <person name="VanBuren R."/>
            <person name="Zhang Q."/>
            <person name="Andrade A.C."/>
            <person name="Argout X."/>
            <person name="Bertrand B."/>
            <person name="de Kochko A."/>
            <person name="Graziosi G."/>
            <person name="Henry R.J."/>
            <person name="Jayarama X."/>
            <person name="Ming R."/>
            <person name="Nagai C."/>
            <person name="Rounsley S."/>
            <person name="Sankoff D."/>
            <person name="Giuliano G."/>
            <person name="Albert V.A."/>
            <person name="Wincker P."/>
            <person name="Lashermes P."/>
        </authorList>
    </citation>
    <scope>NUCLEOTIDE SEQUENCE [LARGE SCALE GENOMIC DNA]</scope>
    <source>
        <strain evidence="6">cv. DH200-94</strain>
    </source>
</reference>
<dbReference type="InterPro" id="IPR017853">
    <property type="entry name" value="GH"/>
</dbReference>
<dbReference type="PRINTS" id="PR00842">
    <property type="entry name" value="GLHYDLASE14B"/>
</dbReference>
<dbReference type="PhylomeDB" id="A0A068VI78"/>
<comment type="similarity">
    <text evidence="1 4">Belongs to the glycosyl hydrolase 14 family.</text>
</comment>
<sequence>MWCRHYACLNFTCLEMRDSEHPKAKSGPQELVRQVLSAGWRENIDVAGENALSRYDRVGYNQILLNSRPNCVNKNTLPKLKLSGLTYLRLSDKLLGRKNFSIFKTFVKRMHADQDYDPDHIDLPAQKASKQKISFGQLLDATKPIEPFP</sequence>
<dbReference type="PANTHER" id="PTHR31352">
    <property type="entry name" value="BETA-AMYLASE 1, CHLOROPLASTIC"/>
    <property type="match status" value="1"/>
</dbReference>